<dbReference type="SUPFAM" id="SSF51120">
    <property type="entry name" value="beta-Roll"/>
    <property type="match status" value="1"/>
</dbReference>
<evidence type="ECO:0008006" key="7">
    <source>
        <dbReference type="Google" id="ProtNLM"/>
    </source>
</evidence>
<protein>
    <recommendedName>
        <fullName evidence="7">DUF5666 domain-containing protein</fullName>
    </recommendedName>
</protein>
<keyword evidence="2" id="KW-0732">Signal</keyword>
<organism evidence="4 5">
    <name type="scientific">Actinoplanes lobatus</name>
    <dbReference type="NCBI Taxonomy" id="113568"/>
    <lineage>
        <taxon>Bacteria</taxon>
        <taxon>Bacillati</taxon>
        <taxon>Actinomycetota</taxon>
        <taxon>Actinomycetes</taxon>
        <taxon>Micromonosporales</taxon>
        <taxon>Micromonosporaceae</taxon>
        <taxon>Actinoplanes</taxon>
    </lineage>
</organism>
<dbReference type="Proteomes" id="UP000590511">
    <property type="component" value="Unassembled WGS sequence"/>
</dbReference>
<dbReference type="AlphaFoldDB" id="A0A7W7HBY3"/>
<reference evidence="3 6" key="2">
    <citation type="submission" date="2021-01" db="EMBL/GenBank/DDBJ databases">
        <title>Whole genome shotgun sequence of Actinoplanes lobatus NBRC 12513.</title>
        <authorList>
            <person name="Komaki H."/>
            <person name="Tamura T."/>
        </authorList>
    </citation>
    <scope>NUCLEOTIDE SEQUENCE [LARGE SCALE GENOMIC DNA]</scope>
    <source>
        <strain evidence="3 6">NBRC 12513</strain>
    </source>
</reference>
<accession>A0A7W7HBY3</accession>
<dbReference type="RefSeq" id="WP_188120322.1">
    <property type="nucleotide sequence ID" value="NZ_BOMP01000035.1"/>
</dbReference>
<feature type="region of interest" description="Disordered" evidence="1">
    <location>
        <begin position="113"/>
        <end position="167"/>
    </location>
</feature>
<dbReference type="EMBL" id="JACHNC010000001">
    <property type="protein sequence ID" value="MBB4747718.1"/>
    <property type="molecule type" value="Genomic_DNA"/>
</dbReference>
<feature type="compositionally biased region" description="Basic and acidic residues" evidence="1">
    <location>
        <begin position="135"/>
        <end position="160"/>
    </location>
</feature>
<name>A0A7W7HBY3_9ACTN</name>
<evidence type="ECO:0000313" key="5">
    <source>
        <dbReference type="Proteomes" id="UP000590511"/>
    </source>
</evidence>
<evidence type="ECO:0000313" key="4">
    <source>
        <dbReference type="EMBL" id="MBB4747718.1"/>
    </source>
</evidence>
<sequence length="167" mass="17657">MARPNRLTTIGLALLTTSVAVGLTAAPAQAATTGVVSVYKTTKVRYKAATGKQNKIVITRAGNTITVDDVVTLKPGAGCKKVEGDTTRVRCTTAAAPTRITVYSYDRNDSIVNDTDVPMSADSGTGSDRLYGGSRGDHLYSADGADRLERSPTSDHPRIARDRHHPA</sequence>
<reference evidence="4 5" key="1">
    <citation type="submission" date="2020-08" db="EMBL/GenBank/DDBJ databases">
        <title>Sequencing the genomes of 1000 actinobacteria strains.</title>
        <authorList>
            <person name="Klenk H.-P."/>
        </authorList>
    </citation>
    <scope>NUCLEOTIDE SEQUENCE [LARGE SCALE GENOMIC DNA]</scope>
    <source>
        <strain evidence="4 5">DSM 43150</strain>
    </source>
</reference>
<evidence type="ECO:0000313" key="3">
    <source>
        <dbReference type="EMBL" id="GIE39716.1"/>
    </source>
</evidence>
<comment type="caution">
    <text evidence="4">The sequence shown here is derived from an EMBL/GenBank/DDBJ whole genome shotgun (WGS) entry which is preliminary data.</text>
</comment>
<feature type="signal peptide" evidence="2">
    <location>
        <begin position="1"/>
        <end position="30"/>
    </location>
</feature>
<dbReference type="EMBL" id="BOMP01000035">
    <property type="protein sequence ID" value="GIE39716.1"/>
    <property type="molecule type" value="Genomic_DNA"/>
</dbReference>
<proteinExistence type="predicted"/>
<dbReference type="Proteomes" id="UP000631312">
    <property type="component" value="Unassembled WGS sequence"/>
</dbReference>
<evidence type="ECO:0000313" key="6">
    <source>
        <dbReference type="Proteomes" id="UP000631312"/>
    </source>
</evidence>
<keyword evidence="6" id="KW-1185">Reference proteome</keyword>
<evidence type="ECO:0000256" key="2">
    <source>
        <dbReference type="SAM" id="SignalP"/>
    </source>
</evidence>
<evidence type="ECO:0000256" key="1">
    <source>
        <dbReference type="SAM" id="MobiDB-lite"/>
    </source>
</evidence>
<feature type="chain" id="PRO_5031154568" description="DUF5666 domain-containing protein" evidence="2">
    <location>
        <begin position="31"/>
        <end position="167"/>
    </location>
</feature>
<gene>
    <name evidence="3" type="ORF">Alo02nite_26140</name>
    <name evidence="4" type="ORF">BJ964_001879</name>
</gene>
<dbReference type="InterPro" id="IPR011049">
    <property type="entry name" value="Serralysin-like_metalloprot_C"/>
</dbReference>